<dbReference type="Proteomes" id="UP000799440">
    <property type="component" value="Unassembled WGS sequence"/>
</dbReference>
<reference evidence="1" key="1">
    <citation type="journal article" date="2020" name="Stud. Mycol.">
        <title>101 Dothideomycetes genomes: a test case for predicting lifestyles and emergence of pathogens.</title>
        <authorList>
            <person name="Haridas S."/>
            <person name="Albert R."/>
            <person name="Binder M."/>
            <person name="Bloem J."/>
            <person name="Labutti K."/>
            <person name="Salamov A."/>
            <person name="Andreopoulos B."/>
            <person name="Baker S."/>
            <person name="Barry K."/>
            <person name="Bills G."/>
            <person name="Bluhm B."/>
            <person name="Cannon C."/>
            <person name="Castanera R."/>
            <person name="Culley D."/>
            <person name="Daum C."/>
            <person name="Ezra D."/>
            <person name="Gonzalez J."/>
            <person name="Henrissat B."/>
            <person name="Kuo A."/>
            <person name="Liang C."/>
            <person name="Lipzen A."/>
            <person name="Lutzoni F."/>
            <person name="Magnuson J."/>
            <person name="Mondo S."/>
            <person name="Nolan M."/>
            <person name="Ohm R."/>
            <person name="Pangilinan J."/>
            <person name="Park H.-J."/>
            <person name="Ramirez L."/>
            <person name="Alfaro M."/>
            <person name="Sun H."/>
            <person name="Tritt A."/>
            <person name="Yoshinaga Y."/>
            <person name="Zwiers L.-H."/>
            <person name="Turgeon B."/>
            <person name="Goodwin S."/>
            <person name="Spatafora J."/>
            <person name="Crous P."/>
            <person name="Grigoriev I."/>
        </authorList>
    </citation>
    <scope>NUCLEOTIDE SEQUENCE</scope>
    <source>
        <strain evidence="1">CBS 119925</strain>
    </source>
</reference>
<dbReference type="Pfam" id="PF11913">
    <property type="entry name" value="DUF3431"/>
    <property type="match status" value="1"/>
</dbReference>
<dbReference type="AlphaFoldDB" id="A0A6A6VPI0"/>
<name>A0A6A6VPI0_9PLEO</name>
<gene>
    <name evidence="1" type="ORF">M011DRAFT_463273</name>
</gene>
<evidence type="ECO:0000313" key="2">
    <source>
        <dbReference type="Proteomes" id="UP000799440"/>
    </source>
</evidence>
<protein>
    <submittedName>
        <fullName evidence="1">Uncharacterized protein</fullName>
    </submittedName>
</protein>
<dbReference type="InterPro" id="IPR021838">
    <property type="entry name" value="DUF3431"/>
</dbReference>
<proteinExistence type="predicted"/>
<dbReference type="OrthoDB" id="426718at2759"/>
<dbReference type="PANTHER" id="PTHR37490:SF3">
    <property type="entry name" value="DUF3431 DOMAIN CONTAINING PROTEIN"/>
    <property type="match status" value="1"/>
</dbReference>
<accession>A0A6A6VPI0</accession>
<keyword evidence="2" id="KW-1185">Reference proteome</keyword>
<sequence length="372" mass="43529">MNLTRRQKEALTYAFIGIVIFTLFKKLLRPHAEICGLSAVKYLTGNARQPFSPGIPKHSDASYSRVLVVSKTLREDTRWISKELPDFQTAIYETNNLTTSKYTTPANKGHEAMVYLTYIIDHYDELPEIMVFIHAHKQAWHNNFLLSNDTPTTLRRLRSDRIIRQGYMNLRCHHDPGCPMWLRLDIAAIDVDTTVKLEQGVFTQSLWHELFPTERIPPVLSQPAGAQFAVTAERVRDNPKSMYEHLRNWLLKTELPDFQSGRVFEYLWQYIFTRNAEFCPQQNYCYCDGYGICFGSHQKYQEFERKHGRMAKIQGGFARLNVSKSDIAPGGKFAEPHREMKALEKEVHALFWQAWFRGDDERFRRVERERSL</sequence>
<dbReference type="PANTHER" id="PTHR37490">
    <property type="entry name" value="EXPRESSED PROTEIN"/>
    <property type="match status" value="1"/>
</dbReference>
<evidence type="ECO:0000313" key="1">
    <source>
        <dbReference type="EMBL" id="KAF2751769.1"/>
    </source>
</evidence>
<organism evidence="1 2">
    <name type="scientific">Sporormia fimetaria CBS 119925</name>
    <dbReference type="NCBI Taxonomy" id="1340428"/>
    <lineage>
        <taxon>Eukaryota</taxon>
        <taxon>Fungi</taxon>
        <taxon>Dikarya</taxon>
        <taxon>Ascomycota</taxon>
        <taxon>Pezizomycotina</taxon>
        <taxon>Dothideomycetes</taxon>
        <taxon>Pleosporomycetidae</taxon>
        <taxon>Pleosporales</taxon>
        <taxon>Sporormiaceae</taxon>
        <taxon>Sporormia</taxon>
    </lineage>
</organism>
<dbReference type="EMBL" id="MU006561">
    <property type="protein sequence ID" value="KAF2751769.1"/>
    <property type="molecule type" value="Genomic_DNA"/>
</dbReference>